<dbReference type="Proteomes" id="UP000184096">
    <property type="component" value="Chromosome I"/>
</dbReference>
<dbReference type="PANTHER" id="PTHR48081:SF33">
    <property type="entry name" value="KYNURENINE FORMAMIDASE"/>
    <property type="match status" value="1"/>
</dbReference>
<evidence type="ECO:0000313" key="4">
    <source>
        <dbReference type="Proteomes" id="UP000184096"/>
    </source>
</evidence>
<dbReference type="GO" id="GO:0016787">
    <property type="term" value="F:hydrolase activity"/>
    <property type="evidence" value="ECO:0007669"/>
    <property type="project" value="UniProtKB-KW"/>
</dbReference>
<sequence length="291" mass="31392">MLKALKRRIAELGPHFGPAILEETFALYRPLLSRVPENARVQLNVPYGRDDRQRLDVYAPKAAAGSPVLLFVPGGGFVGGDKRAEDAFYANIGHDFASRGFLVLIMNYRLAPLHPWPAGGEDVGHAVAWARQHAAAYGGDPDRIAIFGQSAGATHIATWLFDPSLDGAKPVSAVILASGTYRVAADKIPPNVMAYFGSDSSLYEARSPITHVHPTNVPLLLMVCEFDPPHLASPTFELAARLTDANSRSPQLCWLAGHNHVSNVLSIGTADDVAANLVANFLKDARHFNQS</sequence>
<gene>
    <name evidence="3" type="ORF">SAMN05444170_2150</name>
</gene>
<protein>
    <submittedName>
        <fullName evidence="3">Triacylglycerol lipase</fullName>
    </submittedName>
</protein>
<accession>A0A1M7TMH4</accession>
<evidence type="ECO:0000313" key="3">
    <source>
        <dbReference type="EMBL" id="SHN71927.1"/>
    </source>
</evidence>
<name>A0A1M7TMH4_9BRAD</name>
<dbReference type="Gene3D" id="3.40.50.1820">
    <property type="entry name" value="alpha/beta hydrolase"/>
    <property type="match status" value="1"/>
</dbReference>
<dbReference type="InterPro" id="IPR029058">
    <property type="entry name" value="AB_hydrolase_fold"/>
</dbReference>
<reference evidence="4" key="1">
    <citation type="submission" date="2016-11" db="EMBL/GenBank/DDBJ databases">
        <authorList>
            <person name="Varghese N."/>
            <person name="Submissions S."/>
        </authorList>
    </citation>
    <scope>NUCLEOTIDE SEQUENCE [LARGE SCALE GENOMIC DNA]</scope>
    <source>
        <strain evidence="4">GAS401</strain>
    </source>
</reference>
<dbReference type="PANTHER" id="PTHR48081">
    <property type="entry name" value="AB HYDROLASE SUPERFAMILY PROTEIN C4A8.06C"/>
    <property type="match status" value="1"/>
</dbReference>
<proteinExistence type="predicted"/>
<dbReference type="InterPro" id="IPR050300">
    <property type="entry name" value="GDXG_lipolytic_enzyme"/>
</dbReference>
<dbReference type="EMBL" id="LT670849">
    <property type="protein sequence ID" value="SHN71927.1"/>
    <property type="molecule type" value="Genomic_DNA"/>
</dbReference>
<dbReference type="AlphaFoldDB" id="A0A1M7TMH4"/>
<dbReference type="Pfam" id="PF20434">
    <property type="entry name" value="BD-FAE"/>
    <property type="match status" value="1"/>
</dbReference>
<dbReference type="SUPFAM" id="SSF53474">
    <property type="entry name" value="alpha/beta-Hydrolases"/>
    <property type="match status" value="1"/>
</dbReference>
<organism evidence="3 4">
    <name type="scientific">Bradyrhizobium erythrophlei</name>
    <dbReference type="NCBI Taxonomy" id="1437360"/>
    <lineage>
        <taxon>Bacteria</taxon>
        <taxon>Pseudomonadati</taxon>
        <taxon>Pseudomonadota</taxon>
        <taxon>Alphaproteobacteria</taxon>
        <taxon>Hyphomicrobiales</taxon>
        <taxon>Nitrobacteraceae</taxon>
        <taxon>Bradyrhizobium</taxon>
    </lineage>
</organism>
<keyword evidence="1" id="KW-0378">Hydrolase</keyword>
<evidence type="ECO:0000259" key="2">
    <source>
        <dbReference type="Pfam" id="PF20434"/>
    </source>
</evidence>
<dbReference type="RefSeq" id="WP_072817858.1">
    <property type="nucleotide sequence ID" value="NZ_LT670849.1"/>
</dbReference>
<keyword evidence="4" id="KW-1185">Reference proteome</keyword>
<dbReference type="InterPro" id="IPR049492">
    <property type="entry name" value="BD-FAE-like_dom"/>
</dbReference>
<feature type="domain" description="BD-FAE-like" evidence="2">
    <location>
        <begin position="55"/>
        <end position="157"/>
    </location>
</feature>
<evidence type="ECO:0000256" key="1">
    <source>
        <dbReference type="ARBA" id="ARBA00022801"/>
    </source>
</evidence>